<evidence type="ECO:0000313" key="5">
    <source>
        <dbReference type="Proteomes" id="UP001175353"/>
    </source>
</evidence>
<comment type="caution">
    <text evidence="4">The sequence shown here is derived from an EMBL/GenBank/DDBJ whole genome shotgun (WGS) entry which is preliminary data.</text>
</comment>
<evidence type="ECO:0008006" key="6">
    <source>
        <dbReference type="Google" id="ProtNLM"/>
    </source>
</evidence>
<accession>A0AAN6QX34</accession>
<feature type="signal peptide" evidence="2">
    <location>
        <begin position="1"/>
        <end position="27"/>
    </location>
</feature>
<dbReference type="Proteomes" id="UP001175353">
    <property type="component" value="Unassembled WGS sequence"/>
</dbReference>
<dbReference type="EMBL" id="JASUXU010000027">
    <property type="protein sequence ID" value="KAK0320094.1"/>
    <property type="molecule type" value="Genomic_DNA"/>
</dbReference>
<name>A0AAN6QX34_9PEZI</name>
<reference evidence="3" key="1">
    <citation type="submission" date="2021-12" db="EMBL/GenBank/DDBJ databases">
        <title>Black yeast isolated from Biological Soil Crust.</title>
        <authorList>
            <person name="Kurbessoian T."/>
        </authorList>
    </citation>
    <scope>NUCLEOTIDE SEQUENCE</scope>
    <source>
        <strain evidence="3">CCFEE 5208</strain>
    </source>
</reference>
<organism evidence="4 5">
    <name type="scientific">Friedmanniomyces endolithicus</name>
    <dbReference type="NCBI Taxonomy" id="329885"/>
    <lineage>
        <taxon>Eukaryota</taxon>
        <taxon>Fungi</taxon>
        <taxon>Dikarya</taxon>
        <taxon>Ascomycota</taxon>
        <taxon>Pezizomycotina</taxon>
        <taxon>Dothideomycetes</taxon>
        <taxon>Dothideomycetidae</taxon>
        <taxon>Mycosphaerellales</taxon>
        <taxon>Teratosphaeriaceae</taxon>
        <taxon>Friedmanniomyces</taxon>
    </lineage>
</organism>
<dbReference type="Proteomes" id="UP001168146">
    <property type="component" value="Unassembled WGS sequence"/>
</dbReference>
<reference evidence="4" key="2">
    <citation type="submission" date="2023-06" db="EMBL/GenBank/DDBJ databases">
        <title>Black Yeasts Isolated from many extreme environments.</title>
        <authorList>
            <person name="Coleine C."/>
            <person name="Stajich J.E."/>
            <person name="Selbmann L."/>
        </authorList>
    </citation>
    <scope>NUCLEOTIDE SEQUENCE</scope>
    <source>
        <strain evidence="4">CCFEE 5200</strain>
    </source>
</reference>
<keyword evidence="2" id="KW-0732">Signal</keyword>
<proteinExistence type="predicted"/>
<evidence type="ECO:0000313" key="3">
    <source>
        <dbReference type="EMBL" id="KAK0320094.1"/>
    </source>
</evidence>
<feature type="chain" id="PRO_5044710526" description="SprT-like domain-containing protein" evidence="2">
    <location>
        <begin position="28"/>
        <end position="371"/>
    </location>
</feature>
<keyword evidence="5" id="KW-1185">Reference proteome</keyword>
<evidence type="ECO:0000313" key="4">
    <source>
        <dbReference type="EMBL" id="KAK0999251.1"/>
    </source>
</evidence>
<evidence type="ECO:0000256" key="1">
    <source>
        <dbReference type="SAM" id="MobiDB-lite"/>
    </source>
</evidence>
<sequence>MARHRNEHTHQGRMAPLIAMLLAAAYAVDRIDTAPTPKKVRHRSKEERTALPPPSMPRSAAILPPPTMIHPIFRPGIVQDPQQLFRPALELASRFLTSDAFLGYWYIAFYSPVTDLPIPTRGDIATPPPGTKHFGFTAALPTHLTRAQIAITDLALADLANSLTRDLRSSSPERAGGRCKHLRHEPALPPFRGHRSCIQISSYFHDMLVHPAVSEADKTWLQFELAKTLLHEVAHAALNAARAKGSREHFFFRGCGVAEDGFQLEACLFGGKIDLRRAEFHDAVAGHDEGYMSACSSSSDGRPLIRGFMTPWPSWEAVEEYRVRGSLIGVRGPVARCPRGREVGFERVRRLFTGERWEEDVGRFGSLRLCF</sequence>
<dbReference type="EMBL" id="JAUJLE010000040">
    <property type="protein sequence ID" value="KAK0999251.1"/>
    <property type="molecule type" value="Genomic_DNA"/>
</dbReference>
<gene>
    <name evidence="3" type="ORF">LTR82_009030</name>
    <name evidence="4" type="ORF">LTR91_006047</name>
</gene>
<evidence type="ECO:0000256" key="2">
    <source>
        <dbReference type="SAM" id="SignalP"/>
    </source>
</evidence>
<dbReference type="AlphaFoldDB" id="A0AAN6QX34"/>
<protein>
    <recommendedName>
        <fullName evidence="6">SprT-like domain-containing protein</fullName>
    </recommendedName>
</protein>
<feature type="region of interest" description="Disordered" evidence="1">
    <location>
        <begin position="34"/>
        <end position="59"/>
    </location>
</feature>